<comment type="caution">
    <text evidence="1">The sequence shown here is derived from an EMBL/GenBank/DDBJ whole genome shotgun (WGS) entry which is preliminary data.</text>
</comment>
<proteinExistence type="predicted"/>
<accession>S2DKR4</accession>
<organism evidence="1 2">
    <name type="scientific">Indibacter alkaliphilus (strain CCUG 57479 / KCTC 22604 / LW1)</name>
    <dbReference type="NCBI Taxonomy" id="1189612"/>
    <lineage>
        <taxon>Bacteria</taxon>
        <taxon>Pseudomonadati</taxon>
        <taxon>Bacteroidota</taxon>
        <taxon>Cytophagia</taxon>
        <taxon>Cytophagales</taxon>
        <taxon>Cyclobacteriaceae</taxon>
    </lineage>
</organism>
<name>S2DKR4_INDAL</name>
<dbReference type="AlphaFoldDB" id="S2DKR4"/>
<dbReference type="Proteomes" id="UP000006073">
    <property type="component" value="Unassembled WGS sequence"/>
</dbReference>
<evidence type="ECO:0008006" key="3">
    <source>
        <dbReference type="Google" id="ProtNLM"/>
    </source>
</evidence>
<evidence type="ECO:0000313" key="1">
    <source>
        <dbReference type="EMBL" id="EOZ99684.1"/>
    </source>
</evidence>
<dbReference type="PROSITE" id="PS51257">
    <property type="entry name" value="PROKAR_LIPOPROTEIN"/>
    <property type="match status" value="1"/>
</dbReference>
<reference evidence="1 2" key="1">
    <citation type="journal article" date="2013" name="Genome Announc.">
        <title>Draft Genome Sequence of Indibacter alkaliphilus Strain LW1T, Isolated from Lonar Lake, a Haloalkaline Lake in the Buldana District of Maharashtra, India.</title>
        <authorList>
            <person name="Singh A."/>
            <person name="Kumar Jangir P."/>
            <person name="Sharma R."/>
            <person name="Singh A."/>
            <person name="Kumar Pinnaka A."/>
            <person name="Shivaji S."/>
        </authorList>
    </citation>
    <scope>NUCLEOTIDE SEQUENCE [LARGE SCALE GENOMIC DNA]</scope>
    <source>
        <strain evidence="2">CCUG 57479 / KCTC 22604 / LW1</strain>
    </source>
</reference>
<evidence type="ECO:0000313" key="2">
    <source>
        <dbReference type="Proteomes" id="UP000006073"/>
    </source>
</evidence>
<dbReference type="OrthoDB" id="836646at2"/>
<keyword evidence="2" id="KW-1185">Reference proteome</keyword>
<sequence length="308" mass="35281">MANYLRFFPVSFFIFILIVSCKTVRSIESPIQNLGEACYKYILDFEPISTKESLHLDHFSERATEKFSKNSLFFIRVLGLTDQVEKVLDQDSDNEIEQFKNIQHAINKITLVELEVKAFSSALRCEEDKIEQLAWHLESIENSGKNTKTVTGIILDASANIAGAAIILFWAQGNTTRQLIGIGASLTQIYLNVWGRSITYTVEIDHEVNILEEFSKNQDWCESIPDNIWAYVNYVKQNDDEKNIREQLMDSWAETIIEENKDLFFSKGGSYNSVQLRGRASMLEQLASLTEGMLQDLLILRKEIQSIN</sequence>
<dbReference type="EMBL" id="ALWO02000011">
    <property type="protein sequence ID" value="EOZ99684.1"/>
    <property type="molecule type" value="Genomic_DNA"/>
</dbReference>
<dbReference type="RefSeq" id="WP_009034107.1">
    <property type="nucleotide sequence ID" value="NZ_ALWO02000011.1"/>
</dbReference>
<dbReference type="STRING" id="1189612.A33Q_0365"/>
<protein>
    <recommendedName>
        <fullName evidence="3">Lipoprotein</fullName>
    </recommendedName>
</protein>
<gene>
    <name evidence="1" type="ORF">A33Q_0365</name>
</gene>